<dbReference type="AlphaFoldDB" id="A0AAN7M0W0"/>
<evidence type="ECO:0000313" key="2">
    <source>
        <dbReference type="Proteomes" id="UP001346149"/>
    </source>
</evidence>
<protein>
    <submittedName>
        <fullName evidence="1">Uncharacterized protein</fullName>
    </submittedName>
</protein>
<evidence type="ECO:0000313" key="1">
    <source>
        <dbReference type="EMBL" id="KAK4789757.1"/>
    </source>
</evidence>
<proteinExistence type="predicted"/>
<name>A0AAN7M0W0_TRANT</name>
<keyword evidence="2" id="KW-1185">Reference proteome</keyword>
<dbReference type="Proteomes" id="UP001346149">
    <property type="component" value="Unassembled WGS sequence"/>
</dbReference>
<dbReference type="EMBL" id="JAXQNO010000010">
    <property type="protein sequence ID" value="KAK4789757.1"/>
    <property type="molecule type" value="Genomic_DNA"/>
</dbReference>
<sequence length="86" mass="10063">MDLGSFPNDHTIPATIIYKLAARNLVNLIVTNFFWHDENHGDGFYSNIYIRQHDLLRELAIHENNKGAIQERKRLNLDVCKNKFPN</sequence>
<comment type="caution">
    <text evidence="1">The sequence shown here is derived from an EMBL/GenBank/DDBJ whole genome shotgun (WGS) entry which is preliminary data.</text>
</comment>
<organism evidence="1 2">
    <name type="scientific">Trapa natans</name>
    <name type="common">Water chestnut</name>
    <dbReference type="NCBI Taxonomy" id="22666"/>
    <lineage>
        <taxon>Eukaryota</taxon>
        <taxon>Viridiplantae</taxon>
        <taxon>Streptophyta</taxon>
        <taxon>Embryophyta</taxon>
        <taxon>Tracheophyta</taxon>
        <taxon>Spermatophyta</taxon>
        <taxon>Magnoliopsida</taxon>
        <taxon>eudicotyledons</taxon>
        <taxon>Gunneridae</taxon>
        <taxon>Pentapetalae</taxon>
        <taxon>rosids</taxon>
        <taxon>malvids</taxon>
        <taxon>Myrtales</taxon>
        <taxon>Lythraceae</taxon>
        <taxon>Trapa</taxon>
    </lineage>
</organism>
<gene>
    <name evidence="1" type="ORF">SAY86_017061</name>
</gene>
<accession>A0AAN7M0W0</accession>
<reference evidence="1 2" key="1">
    <citation type="journal article" date="2023" name="Hortic Res">
        <title>Pangenome of water caltrop reveals structural variations and asymmetric subgenome divergence after allopolyploidization.</title>
        <authorList>
            <person name="Zhang X."/>
            <person name="Chen Y."/>
            <person name="Wang L."/>
            <person name="Yuan Y."/>
            <person name="Fang M."/>
            <person name="Shi L."/>
            <person name="Lu R."/>
            <person name="Comes H.P."/>
            <person name="Ma Y."/>
            <person name="Chen Y."/>
            <person name="Huang G."/>
            <person name="Zhou Y."/>
            <person name="Zheng Z."/>
            <person name="Qiu Y."/>
        </authorList>
    </citation>
    <scope>NUCLEOTIDE SEQUENCE [LARGE SCALE GENOMIC DNA]</scope>
    <source>
        <strain evidence="1">F231</strain>
    </source>
</reference>